<feature type="domain" description="MADS-box" evidence="7">
    <location>
        <begin position="1"/>
        <end position="49"/>
    </location>
</feature>
<gene>
    <name evidence="9" type="primary">LOC115757648</name>
</gene>
<dbReference type="GO" id="GO:0005634">
    <property type="term" value="C:nucleus"/>
    <property type="evidence" value="ECO:0007669"/>
    <property type="project" value="UniProtKB-SubCell"/>
</dbReference>
<evidence type="ECO:0000256" key="4">
    <source>
        <dbReference type="ARBA" id="ARBA00023163"/>
    </source>
</evidence>
<dbReference type="GO" id="GO:0000981">
    <property type="term" value="F:DNA-binding transcription factor activity, RNA polymerase II-specific"/>
    <property type="evidence" value="ECO:0007669"/>
    <property type="project" value="InterPro"/>
</dbReference>
<proteinExistence type="predicted"/>
<dbReference type="RefSeq" id="XP_030553821.1">
    <property type="nucleotide sequence ID" value="XM_030697961.1"/>
</dbReference>
<feature type="region of interest" description="Disordered" evidence="6">
    <location>
        <begin position="350"/>
        <end position="453"/>
    </location>
</feature>
<dbReference type="InterPro" id="IPR002100">
    <property type="entry name" value="TF_MADSbox"/>
</dbReference>
<feature type="region of interest" description="Disordered" evidence="6">
    <location>
        <begin position="217"/>
        <end position="241"/>
    </location>
</feature>
<evidence type="ECO:0000256" key="1">
    <source>
        <dbReference type="ARBA" id="ARBA00004123"/>
    </source>
</evidence>
<dbReference type="PROSITE" id="PS50066">
    <property type="entry name" value="MADS_BOX_2"/>
    <property type="match status" value="1"/>
</dbReference>
<dbReference type="PRINTS" id="PR00404">
    <property type="entry name" value="MADSDOMAIN"/>
</dbReference>
<organism evidence="8 9">
    <name type="scientific">Rhodamnia argentea</name>
    <dbReference type="NCBI Taxonomy" id="178133"/>
    <lineage>
        <taxon>Eukaryota</taxon>
        <taxon>Viridiplantae</taxon>
        <taxon>Streptophyta</taxon>
        <taxon>Embryophyta</taxon>
        <taxon>Tracheophyta</taxon>
        <taxon>Spermatophyta</taxon>
        <taxon>Magnoliopsida</taxon>
        <taxon>eudicotyledons</taxon>
        <taxon>Gunneridae</taxon>
        <taxon>Pentapetalae</taxon>
        <taxon>rosids</taxon>
        <taxon>malvids</taxon>
        <taxon>Myrtales</taxon>
        <taxon>Myrtaceae</taxon>
        <taxon>Myrtoideae</taxon>
        <taxon>Myrteae</taxon>
        <taxon>Australasian group</taxon>
        <taxon>Rhodamnia</taxon>
    </lineage>
</organism>
<dbReference type="GO" id="GO:0045944">
    <property type="term" value="P:positive regulation of transcription by RNA polymerase II"/>
    <property type="evidence" value="ECO:0007669"/>
    <property type="project" value="InterPro"/>
</dbReference>
<dbReference type="GeneID" id="115757648"/>
<keyword evidence="8" id="KW-1185">Reference proteome</keyword>
<protein>
    <submittedName>
        <fullName evidence="9">Uncharacterized transmembrane protein DDB_G0289901-like</fullName>
    </submittedName>
</protein>
<dbReference type="KEGG" id="rarg:115757648"/>
<dbReference type="SUPFAM" id="SSF55455">
    <property type="entry name" value="SRF-like"/>
    <property type="match status" value="1"/>
</dbReference>
<dbReference type="Pfam" id="PF00319">
    <property type="entry name" value="SRF-TF"/>
    <property type="match status" value="1"/>
</dbReference>
<evidence type="ECO:0000313" key="9">
    <source>
        <dbReference type="RefSeq" id="XP_030553821.1"/>
    </source>
</evidence>
<reference evidence="9" key="1">
    <citation type="submission" date="2025-08" db="UniProtKB">
        <authorList>
            <consortium name="RefSeq"/>
        </authorList>
    </citation>
    <scope>IDENTIFICATION</scope>
    <source>
        <tissue evidence="9">Leaf</tissue>
    </source>
</reference>
<dbReference type="Gene3D" id="3.40.1810.10">
    <property type="entry name" value="Transcription factor, MADS-box"/>
    <property type="match status" value="1"/>
</dbReference>
<comment type="subcellular location">
    <subcellularLocation>
        <location evidence="1">Nucleus</location>
    </subcellularLocation>
</comment>
<keyword evidence="3" id="KW-0238">DNA-binding</keyword>
<keyword evidence="4" id="KW-0804">Transcription</keyword>
<evidence type="ECO:0000256" key="2">
    <source>
        <dbReference type="ARBA" id="ARBA00023015"/>
    </source>
</evidence>
<dbReference type="PANTHER" id="PTHR11945">
    <property type="entry name" value="MADS BOX PROTEIN"/>
    <property type="match status" value="1"/>
</dbReference>
<accession>A0A8B8R2Y4</accession>
<dbReference type="GO" id="GO:0046983">
    <property type="term" value="F:protein dimerization activity"/>
    <property type="evidence" value="ECO:0007669"/>
    <property type="project" value="InterPro"/>
</dbReference>
<dbReference type="GO" id="GO:0000978">
    <property type="term" value="F:RNA polymerase II cis-regulatory region sequence-specific DNA binding"/>
    <property type="evidence" value="ECO:0007669"/>
    <property type="project" value="TreeGrafter"/>
</dbReference>
<dbReference type="CDD" id="cd00266">
    <property type="entry name" value="MADS_SRF_like"/>
    <property type="match status" value="1"/>
</dbReference>
<evidence type="ECO:0000256" key="5">
    <source>
        <dbReference type="ARBA" id="ARBA00023242"/>
    </source>
</evidence>
<name>A0A8B8R2Y4_9MYRT</name>
<dbReference type="InterPro" id="IPR033897">
    <property type="entry name" value="SRF-like_MADS-box"/>
</dbReference>
<keyword evidence="2" id="KW-0805">Transcription regulation</keyword>
<dbReference type="SMART" id="SM00432">
    <property type="entry name" value="MADS"/>
    <property type="match status" value="1"/>
</dbReference>
<evidence type="ECO:0000259" key="7">
    <source>
        <dbReference type="PROSITE" id="PS50066"/>
    </source>
</evidence>
<dbReference type="PANTHER" id="PTHR11945:SF387">
    <property type="entry name" value="AGAMOUS-LIKE MADS-BOX PROTEIN AGL80"/>
    <property type="match status" value="1"/>
</dbReference>
<dbReference type="FunFam" id="3.40.1810.10:FF:000024">
    <property type="entry name" value="Agamous-like MADS-box protein AGL80"/>
    <property type="match status" value="1"/>
</dbReference>
<evidence type="ECO:0000256" key="3">
    <source>
        <dbReference type="ARBA" id="ARBA00023125"/>
    </source>
</evidence>
<dbReference type="OrthoDB" id="762064at2759"/>
<sequence>MARKKVKLAFIENESARKSSLKKRRQGLMKKVSELSILCGVEACAVVFSPDENEPAFWPESRADVERILTRYLSIPEIERSRKMVNQEIYIRERINKLTEQHKRLTRKNNDLESHHLMQQLYLYNKTMSELASTEMQGLFSFTEEKVAEVERRMEYIQQRDGAPESGGAPLAVEGPVEEEETSQNANVGDVGGDGSGGVGDAASWDEWFSDMMKQSGNVAGSSAGKRDTSYPSAYSTGGAGTSSHEVAISLPQENVGVESGNLGHGGGPVYGGDNYPMMPYQGYVRDMSSGLPVGVAPGAVPGSSTGGAYGSAMGPPYQWEFGGSSSEYGAVYPHGGISRSNSSILNAAMQPQENPGGMNTGQGTVLPVATGGSSAMGGYQRNDTVGVPAPVPPPGNVNTGNAEDGSGVNQGTAGAHSQGGSRGGSGVVVPPGNTENEPRNAGADAGGSSGNN</sequence>
<dbReference type="AlphaFoldDB" id="A0A8B8R2Y4"/>
<keyword evidence="5" id="KW-0539">Nucleus</keyword>
<dbReference type="Proteomes" id="UP000827889">
    <property type="component" value="Chromosome 10"/>
</dbReference>
<evidence type="ECO:0000313" key="8">
    <source>
        <dbReference type="Proteomes" id="UP000827889"/>
    </source>
</evidence>
<dbReference type="InterPro" id="IPR036879">
    <property type="entry name" value="TF_MADSbox_sf"/>
</dbReference>
<feature type="region of interest" description="Disordered" evidence="6">
    <location>
        <begin position="159"/>
        <end position="197"/>
    </location>
</feature>
<evidence type="ECO:0000256" key="6">
    <source>
        <dbReference type="SAM" id="MobiDB-lite"/>
    </source>
</evidence>